<sequence length="241" mass="27772">MNSPSFNHLVTNMLAAHPGERVCQFEYEGKKYWLKQTERLQGAMRLLKADPHQSFLKEVRVLQRLAELQAPVPKLIQADEHYLVLEDVGPTVNQWLSAPGLEPACLQSILNDSAKALAGLHKMALAHGRPALRDISWQQGRVTFIDFEANQQGSNLLMQQIRDLLVYIHSLYRYLGPAEQMIGEAIKHYRNTGGERVWRHTQTLLAGWQWLGFLLRPFRHRGGRDLKPIYWVLRSFRAEQS</sequence>
<dbReference type="InterPro" id="IPR011009">
    <property type="entry name" value="Kinase-like_dom_sf"/>
</dbReference>
<dbReference type="Pfam" id="PF06293">
    <property type="entry name" value="Kdo"/>
    <property type="match status" value="1"/>
</dbReference>
<reference evidence="1" key="1">
    <citation type="submission" date="2020-04" db="EMBL/GenBank/DDBJ databases">
        <title>Description of Shewanella salipaludis sp. nov., isolated from a salt marsh.</title>
        <authorList>
            <person name="Park S."/>
            <person name="Yoon J.-H."/>
        </authorList>
    </citation>
    <scope>NUCLEOTIDE SEQUENCE</scope>
    <source>
        <strain evidence="1">SHSM-M6</strain>
    </source>
</reference>
<dbReference type="SUPFAM" id="SSF56112">
    <property type="entry name" value="Protein kinase-like (PK-like)"/>
    <property type="match status" value="1"/>
</dbReference>
<proteinExistence type="predicted"/>
<keyword evidence="2" id="KW-1185">Reference proteome</keyword>
<organism evidence="1 2">
    <name type="scientific">Shewanella salipaludis</name>
    <dbReference type="NCBI Taxonomy" id="2723052"/>
    <lineage>
        <taxon>Bacteria</taxon>
        <taxon>Pseudomonadati</taxon>
        <taxon>Pseudomonadota</taxon>
        <taxon>Gammaproteobacteria</taxon>
        <taxon>Alteromonadales</taxon>
        <taxon>Shewanellaceae</taxon>
        <taxon>Shewanella</taxon>
    </lineage>
</organism>
<dbReference type="EMBL" id="JAAXYH010000001">
    <property type="protein sequence ID" value="NMH63599.1"/>
    <property type="molecule type" value="Genomic_DNA"/>
</dbReference>
<gene>
    <name evidence="1" type="ORF">HC757_00160</name>
</gene>
<name>A0A972FXZ2_9GAMM</name>
<evidence type="ECO:0000313" key="1">
    <source>
        <dbReference type="EMBL" id="NMH63599.1"/>
    </source>
</evidence>
<accession>A0A972FXZ2</accession>
<comment type="caution">
    <text evidence="1">The sequence shown here is derived from an EMBL/GenBank/DDBJ whole genome shotgun (WGS) entry which is preliminary data.</text>
</comment>
<dbReference type="RefSeq" id="WP_169562248.1">
    <property type="nucleotide sequence ID" value="NZ_JAAXYH010000001.1"/>
</dbReference>
<dbReference type="AlphaFoldDB" id="A0A972FXZ2"/>
<dbReference type="Proteomes" id="UP000737113">
    <property type="component" value="Unassembled WGS sequence"/>
</dbReference>
<protein>
    <submittedName>
        <fullName evidence="1">Phosphotransferase</fullName>
    </submittedName>
</protein>
<evidence type="ECO:0000313" key="2">
    <source>
        <dbReference type="Proteomes" id="UP000737113"/>
    </source>
</evidence>